<dbReference type="EMBL" id="NCKU01002053">
    <property type="protein sequence ID" value="RWS10572.1"/>
    <property type="molecule type" value="Genomic_DNA"/>
</dbReference>
<dbReference type="PANTHER" id="PTHR21557">
    <property type="entry name" value="CORDON-BLEU"/>
    <property type="match status" value="1"/>
</dbReference>
<feature type="compositionally biased region" description="Polar residues" evidence="1">
    <location>
        <begin position="286"/>
        <end position="300"/>
    </location>
</feature>
<feature type="compositionally biased region" description="Polar residues" evidence="1">
    <location>
        <begin position="1199"/>
        <end position="1208"/>
    </location>
</feature>
<evidence type="ECO:0000259" key="3">
    <source>
        <dbReference type="PROSITE" id="PS51082"/>
    </source>
</evidence>
<reference evidence="5 7" key="1">
    <citation type="journal article" date="2018" name="Gigascience">
        <title>Genomes of trombidid mites reveal novel predicted allergens and laterally-transferred genes associated with secondary metabolism.</title>
        <authorList>
            <person name="Dong X."/>
            <person name="Chaisiri K."/>
            <person name="Xia D."/>
            <person name="Armstrong S.D."/>
            <person name="Fang Y."/>
            <person name="Donnelly M.J."/>
            <person name="Kadowaki T."/>
            <person name="McGarry J.W."/>
            <person name="Darby A.C."/>
            <person name="Makepeace B.L."/>
        </authorList>
    </citation>
    <scope>NUCLEOTIDE SEQUENCE [LARGE SCALE GENOMIC DNA]</scope>
    <source>
        <strain evidence="5">UoL-WK</strain>
    </source>
</reference>
<dbReference type="InterPro" id="IPR003124">
    <property type="entry name" value="WH2_dom"/>
</dbReference>
<evidence type="ECO:0000313" key="7">
    <source>
        <dbReference type="Proteomes" id="UP000285301"/>
    </source>
</evidence>
<feature type="compositionally biased region" description="Low complexity" evidence="1">
    <location>
        <begin position="420"/>
        <end position="438"/>
    </location>
</feature>
<feature type="compositionally biased region" description="Polar residues" evidence="1">
    <location>
        <begin position="350"/>
        <end position="369"/>
    </location>
</feature>
<gene>
    <name evidence="6" type="ORF">B4U79_03916</name>
    <name evidence="4" type="ORF">B4U79_08579</name>
    <name evidence="5" type="ORF">B4U79_12251</name>
</gene>
<dbReference type="GO" id="GO:0003785">
    <property type="term" value="F:actin monomer binding"/>
    <property type="evidence" value="ECO:0007669"/>
    <property type="project" value="InterPro"/>
</dbReference>
<feature type="region of interest" description="Disordered" evidence="1">
    <location>
        <begin position="452"/>
        <end position="514"/>
    </location>
</feature>
<feature type="compositionally biased region" description="Polar residues" evidence="1">
    <location>
        <begin position="493"/>
        <end position="512"/>
    </location>
</feature>
<reference evidence="5" key="2">
    <citation type="submission" date="2018-11" db="EMBL/GenBank/DDBJ databases">
        <title>Trombidioid mite genomics.</title>
        <authorList>
            <person name="Dong X."/>
        </authorList>
    </citation>
    <scope>NUCLEOTIDE SEQUENCE</scope>
    <source>
        <strain evidence="5">UoL-WK</strain>
    </source>
</reference>
<evidence type="ECO:0008006" key="8">
    <source>
        <dbReference type="Google" id="ProtNLM"/>
    </source>
</evidence>
<proteinExistence type="predicted"/>
<dbReference type="InterPro" id="IPR039895">
    <property type="entry name" value="COBL-like"/>
</dbReference>
<feature type="region of interest" description="Disordered" evidence="1">
    <location>
        <begin position="286"/>
        <end position="369"/>
    </location>
</feature>
<dbReference type="PROSITE" id="PS50053">
    <property type="entry name" value="UBIQUITIN_2"/>
    <property type="match status" value="1"/>
</dbReference>
<feature type="region of interest" description="Disordered" evidence="1">
    <location>
        <begin position="381"/>
        <end position="438"/>
    </location>
</feature>
<dbReference type="OrthoDB" id="8882621at2759"/>
<dbReference type="EMBL" id="NCKU01002028">
    <property type="protein sequence ID" value="RWS10635.1"/>
    <property type="molecule type" value="Genomic_DNA"/>
</dbReference>
<dbReference type="SUPFAM" id="SSF54236">
    <property type="entry name" value="Ubiquitin-like"/>
    <property type="match status" value="1"/>
</dbReference>
<dbReference type="STRING" id="1965070.A0A3S3QLJ4"/>
<dbReference type="Proteomes" id="UP000285301">
    <property type="component" value="Unassembled WGS sequence"/>
</dbReference>
<feature type="compositionally biased region" description="Polar residues" evidence="1">
    <location>
        <begin position="917"/>
        <end position="929"/>
    </location>
</feature>
<dbReference type="CDD" id="cd17039">
    <property type="entry name" value="Ubl_ubiquitin_like"/>
    <property type="match status" value="1"/>
</dbReference>
<evidence type="ECO:0000256" key="1">
    <source>
        <dbReference type="SAM" id="MobiDB-lite"/>
    </source>
</evidence>
<dbReference type="Gene3D" id="3.10.20.90">
    <property type="entry name" value="Phosphatidylinositol 3-kinase Catalytic Subunit, Chain A, domain 1"/>
    <property type="match status" value="1"/>
</dbReference>
<feature type="region of interest" description="Disordered" evidence="1">
    <location>
        <begin position="917"/>
        <end position="936"/>
    </location>
</feature>
<evidence type="ECO:0000313" key="5">
    <source>
        <dbReference type="EMBL" id="RWS10635.1"/>
    </source>
</evidence>
<dbReference type="InterPro" id="IPR000626">
    <property type="entry name" value="Ubiquitin-like_dom"/>
</dbReference>
<protein>
    <recommendedName>
        <fullName evidence="8">WH2 domain-containing protein</fullName>
    </recommendedName>
</protein>
<dbReference type="PANTHER" id="PTHR21557:SF2">
    <property type="entry name" value="CORDON-BLEU PROTEIN-LIKE 1"/>
    <property type="match status" value="1"/>
</dbReference>
<feature type="domain" description="Ubiquitin-like" evidence="2">
    <location>
        <begin position="177"/>
        <end position="243"/>
    </location>
</feature>
<organism evidence="5 7">
    <name type="scientific">Dinothrombium tinctorium</name>
    <dbReference type="NCBI Taxonomy" id="1965070"/>
    <lineage>
        <taxon>Eukaryota</taxon>
        <taxon>Metazoa</taxon>
        <taxon>Ecdysozoa</taxon>
        <taxon>Arthropoda</taxon>
        <taxon>Chelicerata</taxon>
        <taxon>Arachnida</taxon>
        <taxon>Acari</taxon>
        <taxon>Acariformes</taxon>
        <taxon>Trombidiformes</taxon>
        <taxon>Prostigmata</taxon>
        <taxon>Anystina</taxon>
        <taxon>Parasitengona</taxon>
        <taxon>Trombidioidea</taxon>
        <taxon>Trombidiidae</taxon>
        <taxon>Dinothrombium</taxon>
    </lineage>
</organism>
<dbReference type="PROSITE" id="PS51082">
    <property type="entry name" value="WH2"/>
    <property type="match status" value="1"/>
</dbReference>
<accession>A0A3S3QLJ4</accession>
<feature type="compositionally biased region" description="Basic and acidic residues" evidence="1">
    <location>
        <begin position="475"/>
        <end position="484"/>
    </location>
</feature>
<dbReference type="EMBL" id="NCKU01001746">
    <property type="protein sequence ID" value="RWS11360.1"/>
    <property type="molecule type" value="Genomic_DNA"/>
</dbReference>
<evidence type="ECO:0000259" key="2">
    <source>
        <dbReference type="PROSITE" id="PS50053"/>
    </source>
</evidence>
<feature type="region of interest" description="Disordered" evidence="1">
    <location>
        <begin position="763"/>
        <end position="795"/>
    </location>
</feature>
<evidence type="ECO:0000313" key="4">
    <source>
        <dbReference type="EMBL" id="RWS10572.1"/>
    </source>
</evidence>
<feature type="compositionally biased region" description="Polar residues" evidence="1">
    <location>
        <begin position="767"/>
        <end position="780"/>
    </location>
</feature>
<feature type="compositionally biased region" description="Basic and acidic residues" evidence="1">
    <location>
        <begin position="381"/>
        <end position="390"/>
    </location>
</feature>
<feature type="compositionally biased region" description="Polar residues" evidence="1">
    <location>
        <begin position="1129"/>
        <end position="1142"/>
    </location>
</feature>
<feature type="region of interest" description="Disordered" evidence="1">
    <location>
        <begin position="1100"/>
        <end position="1231"/>
    </location>
</feature>
<dbReference type="InterPro" id="IPR029071">
    <property type="entry name" value="Ubiquitin-like_domsf"/>
</dbReference>
<feature type="domain" description="WH2" evidence="3">
    <location>
        <begin position="1266"/>
        <end position="1286"/>
    </location>
</feature>
<feature type="compositionally biased region" description="Basic and acidic residues" evidence="1">
    <location>
        <begin position="781"/>
        <end position="791"/>
    </location>
</feature>
<name>A0A3S3QLJ4_9ACAR</name>
<evidence type="ECO:0000313" key="6">
    <source>
        <dbReference type="EMBL" id="RWS11360.1"/>
    </source>
</evidence>
<keyword evidence="7" id="KW-1185">Reference proteome</keyword>
<comment type="caution">
    <text evidence="5">The sequence shown here is derived from an EMBL/GenBank/DDBJ whole genome shotgun (WGS) entry which is preliminary data.</text>
</comment>
<sequence length="1301" mass="142343">MAATNSVSPSSPPESLSVVCENFQTQSSTCPSEQLIQRTVSSGNMSCATSDDSCAINELLEGRMDLAVILPAAVTESKKQEKVVINVERRQPMMDLLVNVSTQFKFNAANYKIHVDGHEFKANTPIGSLDVNEITIVAKSNKHLNKPTANGLSTASSNSIQLSRSPSSASVPFKTTFRLQVNLPRNQLMVLRVTPNATIAQIKQIVCCEKSLEANKYQLVVCGDKQPQVLDPSKTLAHYAINEITLMSNKSISEAQLQYSTSSSFAPGCEPKKVILSLLNATNQGLNSVENNKQQKQLSTKPAKKRPAPPPPSTQIKEASLPIDVKNVQKVKSLSAKKDETNQRPIGGHTRQNSESDSSGYHESMLSTDSPECLTTHANVEKSIAEEPAKKATGVKKRRAPLPPSLQQMRENRETNECLSDVSVPLSSSSASSGVSQTSDYRTVTESCSSLNGRLNDRISPTGVEHPCRSSTPKIEIEPNHEELNETPEESLMNGSYNEKNSTKFSHGSDSAINPKALVRSESGASEKMVLAEDKKDTSVQSEVDQEKFAVLENDCTLAGSETEDKVCVNDEIDADNSLQVCTQKKLFGKDEETSVTKETRDADKCAVKNDLKSDLVSNANDASNINSCEEKEGAKEKTIQGLTIERADINSLSLLPPPPSFTDTYSETMMNETIDEITNTLLVSKGGLNECSEQLTSTIAINQTHAPASTEVINDGQSSDIDSLSHGEEIETNAVVKEEVSEQSAAAAATEEISEITCDKSKVTDAESSFSQQKAITSKANKDSMDKEDAAVSAAEVRSTCETVDDVTPLPPPSPFKNCGNDEEISRNNSEFKEAVKRDGETVQNTHTEKISETLANNSHVDSQSSILVEIKSYENAPSSTCIRVKSNPPFIEDNKIWVKEKESVDKFRWPNSKCSESVKNTGQQNNPVEPVANGTMSSNEVRFLCRPRKKLTNFRIGAYKNDEGPNIYETESQEYTSLPLKLNDSPTQPKSPCKPVVVTASLKQSVEDSQPKQESTTTSKLVQIYPPKPSSNSTTKISMLTPQPFKLSRISSWNGNERNLTLPVKQFNDDSCSKTTTFEVNNRCIKNRCVSQVNIDKDSTRVSVRSTPSPPSSSPDTDLKSPVLLQTLKTTNVNGNQIQRRSSEPKCVIKQLSPPHSPDNAKSQTIEIRHESIRISSSAESTPIKSIPPPVFPASPRNENSRNSMVKSLPIPPPLPSNHSNKPEESQLTNNDWKVKRHNQANDKNLVPKIKPKSGSTCDSTIDFHQALLKEIRNFKGKPALKKVTISNPWQAHLNGKQN</sequence>